<feature type="compositionally biased region" description="Basic and acidic residues" evidence="1">
    <location>
        <begin position="512"/>
        <end position="533"/>
    </location>
</feature>
<dbReference type="SUPFAM" id="SSF56801">
    <property type="entry name" value="Acetyl-CoA synthetase-like"/>
    <property type="match status" value="1"/>
</dbReference>
<keyword evidence="4" id="KW-0436">Ligase</keyword>
<dbReference type="RefSeq" id="WP_197735704.1">
    <property type="nucleotide sequence ID" value="NZ_AP019700.1"/>
</dbReference>
<feature type="domain" description="AMP-binding enzyme C-terminal" evidence="3">
    <location>
        <begin position="427"/>
        <end position="506"/>
    </location>
</feature>
<dbReference type="InterPro" id="IPR045851">
    <property type="entry name" value="AMP-bd_C_sf"/>
</dbReference>
<dbReference type="PANTHER" id="PTHR43767:SF1">
    <property type="entry name" value="NONRIBOSOMAL PEPTIDE SYNTHASE PES1 (EUROFUNG)-RELATED"/>
    <property type="match status" value="1"/>
</dbReference>
<dbReference type="Gene3D" id="3.30.300.30">
    <property type="match status" value="1"/>
</dbReference>
<reference evidence="4 5" key="1">
    <citation type="submission" date="2018-11" db="EMBL/GenBank/DDBJ databases">
        <title>Genomic Encyclopedia of Type Strains, Phase IV (KMG-IV): sequencing the most valuable type-strain genomes for metagenomic binning, comparative biology and taxonomic classification.</title>
        <authorList>
            <person name="Goeker M."/>
        </authorList>
    </citation>
    <scope>NUCLEOTIDE SEQUENCE [LARGE SCALE GENOMIC DNA]</scope>
    <source>
        <strain evidence="4 5">DSM 5900</strain>
    </source>
</reference>
<dbReference type="InterPro" id="IPR025110">
    <property type="entry name" value="AMP-bd_C"/>
</dbReference>
<feature type="domain" description="AMP-dependent synthetase/ligase" evidence="2">
    <location>
        <begin position="25"/>
        <end position="377"/>
    </location>
</feature>
<comment type="caution">
    <text evidence="4">The sequence shown here is derived from an EMBL/GenBank/DDBJ whole genome shotgun (WGS) entry which is preliminary data.</text>
</comment>
<sequence length="533" mass="59254">MAERFRRIEAEPLPANLGALLDQLAGEVPDREAWCFFETGERITYGELRLAVNRLANGLLAIGIGHGSHVGIMLPNLPALPLTWLALARIGAVMVPVNVRYTAHELEYVLTDSEAAFLVFHQEFRPTVRELAAARPDLGTSLIAVGGPVEGAHAWESLATGQSDAWAGQREPDADDLLNIQYTSGTTGFPKGCMLTQRYWLTVGRVHAHCDAQTYERILISLPFFYMTGLWQLMMAFNQRAAVHVAQRQSGSRFMDWVREQEIDFCIYPTLAYKQPPSAEDGGHRVKRANIYGFPAGDHAGLEARFDFHAREGFGMTEIGCGTIVPLEAVDMVGTGTVGIPAPFRECRVADEAGRTVPVGQVGELLVRGPGILKGYYRKPEATRDAFWGDWFRTGDLFRQDERGYLYILGRTKDMVRRSGENIAAREVESILLEIPEIAETAVVPVPDDTRGEEVKAYVVLQPGLTAADVPPERIVAHCQGKLAVFKVPRYLEYRTTPLPRTESGKISKPPLLREKADQRTGSWDRLDGRWRP</sequence>
<dbReference type="InterPro" id="IPR020845">
    <property type="entry name" value="AMP-binding_CS"/>
</dbReference>
<accession>A0A3N1KWN3</accession>
<gene>
    <name evidence="4" type="ORF">EDC65_3624</name>
</gene>
<dbReference type="GO" id="GO:0016878">
    <property type="term" value="F:acid-thiol ligase activity"/>
    <property type="evidence" value="ECO:0007669"/>
    <property type="project" value="UniProtKB-ARBA"/>
</dbReference>
<proteinExistence type="predicted"/>
<dbReference type="InterPro" id="IPR042099">
    <property type="entry name" value="ANL_N_sf"/>
</dbReference>
<dbReference type="InterPro" id="IPR000873">
    <property type="entry name" value="AMP-dep_synth/lig_dom"/>
</dbReference>
<evidence type="ECO:0000259" key="3">
    <source>
        <dbReference type="Pfam" id="PF13193"/>
    </source>
</evidence>
<dbReference type="InterPro" id="IPR050237">
    <property type="entry name" value="ATP-dep_AMP-bd_enzyme"/>
</dbReference>
<evidence type="ECO:0000313" key="4">
    <source>
        <dbReference type="EMBL" id="ROP84274.1"/>
    </source>
</evidence>
<evidence type="ECO:0000256" key="1">
    <source>
        <dbReference type="SAM" id="MobiDB-lite"/>
    </source>
</evidence>
<dbReference type="AlphaFoldDB" id="A0A3N1KWN3"/>
<dbReference type="Pfam" id="PF00501">
    <property type="entry name" value="AMP-binding"/>
    <property type="match status" value="1"/>
</dbReference>
<dbReference type="Proteomes" id="UP000278222">
    <property type="component" value="Unassembled WGS sequence"/>
</dbReference>
<dbReference type="PANTHER" id="PTHR43767">
    <property type="entry name" value="LONG-CHAIN-FATTY-ACID--COA LIGASE"/>
    <property type="match status" value="1"/>
</dbReference>
<protein>
    <submittedName>
        <fullName evidence="4">Crotonobetaine/carnitine-CoA ligase</fullName>
    </submittedName>
</protein>
<dbReference type="Pfam" id="PF13193">
    <property type="entry name" value="AMP-binding_C"/>
    <property type="match status" value="1"/>
</dbReference>
<organism evidence="4 5">
    <name type="scientific">Stella humosa</name>
    <dbReference type="NCBI Taxonomy" id="94"/>
    <lineage>
        <taxon>Bacteria</taxon>
        <taxon>Pseudomonadati</taxon>
        <taxon>Pseudomonadota</taxon>
        <taxon>Alphaproteobacteria</taxon>
        <taxon>Rhodospirillales</taxon>
        <taxon>Stellaceae</taxon>
        <taxon>Stella</taxon>
    </lineage>
</organism>
<feature type="region of interest" description="Disordered" evidence="1">
    <location>
        <begin position="500"/>
        <end position="533"/>
    </location>
</feature>
<name>A0A3N1KWN3_9PROT</name>
<keyword evidence="5" id="KW-1185">Reference proteome</keyword>
<dbReference type="PROSITE" id="PS00455">
    <property type="entry name" value="AMP_BINDING"/>
    <property type="match status" value="1"/>
</dbReference>
<dbReference type="Gene3D" id="3.40.50.12780">
    <property type="entry name" value="N-terminal domain of ligase-like"/>
    <property type="match status" value="1"/>
</dbReference>
<dbReference type="EMBL" id="RJKX01000015">
    <property type="protein sequence ID" value="ROP84274.1"/>
    <property type="molecule type" value="Genomic_DNA"/>
</dbReference>
<evidence type="ECO:0000313" key="5">
    <source>
        <dbReference type="Proteomes" id="UP000278222"/>
    </source>
</evidence>
<evidence type="ECO:0000259" key="2">
    <source>
        <dbReference type="Pfam" id="PF00501"/>
    </source>
</evidence>